<protein>
    <submittedName>
        <fullName evidence="4">Fumarylacetoacetate (FAA) hydrolase</fullName>
    </submittedName>
</protein>
<keyword evidence="4" id="KW-0378">Hydrolase</keyword>
<evidence type="ECO:0000313" key="4">
    <source>
        <dbReference type="EMBL" id="GIH22776.1"/>
    </source>
</evidence>
<dbReference type="AlphaFoldDB" id="A0A919Q738"/>
<dbReference type="InterPro" id="IPR036663">
    <property type="entry name" value="Fumarylacetoacetase_C_sf"/>
</dbReference>
<dbReference type="GO" id="GO:0046872">
    <property type="term" value="F:metal ion binding"/>
    <property type="evidence" value="ECO:0007669"/>
    <property type="project" value="UniProtKB-KW"/>
</dbReference>
<evidence type="ECO:0000259" key="3">
    <source>
        <dbReference type="Pfam" id="PF01557"/>
    </source>
</evidence>
<sequence length="289" mass="31344">MEIVRYISEGAVEVGVRRDGVVHRLPGATVGGLLRQGLSGFRAALAQAAPDPVAPERLLPPVDGRMEVWAAGVTYRRSREARMEESERSATIYEQVYDAPRPELFFKSAAWRVCGDGEPVTVRDDSAVDVPEPELALVLTPAGEIAGYTVCNDLSSRSIEGENPLYLPQAKVYLGGCAVGPAIRPSWEIEDPYDLAITASIVRDGVAVWSGEASTGQLHRRFEDLVEHLFRADAFPDGAILSTGTCLVPDLPFTLRHGDEMTIGIDGIGVLRNVVSRPEEMDYLTARVG</sequence>
<name>A0A919Q738_9ACTN</name>
<evidence type="ECO:0000256" key="1">
    <source>
        <dbReference type="ARBA" id="ARBA00010211"/>
    </source>
</evidence>
<comment type="similarity">
    <text evidence="1">Belongs to the FAH family.</text>
</comment>
<dbReference type="Pfam" id="PF01557">
    <property type="entry name" value="FAA_hydrolase"/>
    <property type="match status" value="1"/>
</dbReference>
<accession>A0A919Q738</accession>
<dbReference type="EMBL" id="BOOA01000006">
    <property type="protein sequence ID" value="GIH22776.1"/>
    <property type="molecule type" value="Genomic_DNA"/>
</dbReference>
<dbReference type="PANTHER" id="PTHR42796:SF7">
    <property type="entry name" value="2-DEHYDRO-3-DEOXY-D-ARABINONATE DEHYDRATASE"/>
    <property type="match status" value="1"/>
</dbReference>
<dbReference type="InterPro" id="IPR011234">
    <property type="entry name" value="Fumarylacetoacetase-like_C"/>
</dbReference>
<feature type="domain" description="Fumarylacetoacetase-like C-terminal" evidence="3">
    <location>
        <begin position="95"/>
        <end position="275"/>
    </location>
</feature>
<evidence type="ECO:0000256" key="2">
    <source>
        <dbReference type="ARBA" id="ARBA00022723"/>
    </source>
</evidence>
<reference evidence="4" key="1">
    <citation type="submission" date="2021-01" db="EMBL/GenBank/DDBJ databases">
        <title>Whole genome shotgun sequence of Acrocarpospora phusangensis NBRC 108782.</title>
        <authorList>
            <person name="Komaki H."/>
            <person name="Tamura T."/>
        </authorList>
    </citation>
    <scope>NUCLEOTIDE SEQUENCE</scope>
    <source>
        <strain evidence="4">NBRC 108782</strain>
    </source>
</reference>
<dbReference type="GO" id="GO:0016787">
    <property type="term" value="F:hydrolase activity"/>
    <property type="evidence" value="ECO:0007669"/>
    <property type="project" value="UniProtKB-KW"/>
</dbReference>
<dbReference type="PANTHER" id="PTHR42796">
    <property type="entry name" value="FUMARYLACETOACETATE HYDROLASE DOMAIN-CONTAINING PROTEIN 2A-RELATED"/>
    <property type="match status" value="1"/>
</dbReference>
<keyword evidence="2" id="KW-0479">Metal-binding</keyword>
<dbReference type="InterPro" id="IPR051121">
    <property type="entry name" value="FAH"/>
</dbReference>
<dbReference type="Proteomes" id="UP000640052">
    <property type="component" value="Unassembled WGS sequence"/>
</dbReference>
<comment type="caution">
    <text evidence="4">The sequence shown here is derived from an EMBL/GenBank/DDBJ whole genome shotgun (WGS) entry which is preliminary data.</text>
</comment>
<dbReference type="Gene3D" id="3.90.850.10">
    <property type="entry name" value="Fumarylacetoacetase-like, C-terminal domain"/>
    <property type="match status" value="1"/>
</dbReference>
<keyword evidence="5" id="KW-1185">Reference proteome</keyword>
<evidence type="ECO:0000313" key="5">
    <source>
        <dbReference type="Proteomes" id="UP000640052"/>
    </source>
</evidence>
<dbReference type="RefSeq" id="WP_204039610.1">
    <property type="nucleotide sequence ID" value="NZ_BOOA01000006.1"/>
</dbReference>
<dbReference type="GO" id="GO:0044281">
    <property type="term" value="P:small molecule metabolic process"/>
    <property type="evidence" value="ECO:0007669"/>
    <property type="project" value="UniProtKB-ARBA"/>
</dbReference>
<proteinExistence type="inferred from homology"/>
<gene>
    <name evidence="4" type="ORF">Aph01nite_10860</name>
</gene>
<organism evidence="4 5">
    <name type="scientific">Acrocarpospora phusangensis</name>
    <dbReference type="NCBI Taxonomy" id="1070424"/>
    <lineage>
        <taxon>Bacteria</taxon>
        <taxon>Bacillati</taxon>
        <taxon>Actinomycetota</taxon>
        <taxon>Actinomycetes</taxon>
        <taxon>Streptosporangiales</taxon>
        <taxon>Streptosporangiaceae</taxon>
        <taxon>Acrocarpospora</taxon>
    </lineage>
</organism>
<dbReference type="SUPFAM" id="SSF56529">
    <property type="entry name" value="FAH"/>
    <property type="match status" value="1"/>
</dbReference>